<feature type="compositionally biased region" description="Polar residues" evidence="1">
    <location>
        <begin position="219"/>
        <end position="239"/>
    </location>
</feature>
<dbReference type="EMBL" id="JAVRRR010000009">
    <property type="protein sequence ID" value="KAK5148312.1"/>
    <property type="molecule type" value="Genomic_DNA"/>
</dbReference>
<feature type="compositionally biased region" description="Basic and acidic residues" evidence="1">
    <location>
        <begin position="287"/>
        <end position="298"/>
    </location>
</feature>
<dbReference type="SUPFAM" id="SSF54637">
    <property type="entry name" value="Thioesterase/thiol ester dehydrase-isomerase"/>
    <property type="match status" value="1"/>
</dbReference>
<evidence type="ECO:0000259" key="2">
    <source>
        <dbReference type="Pfam" id="PF03061"/>
    </source>
</evidence>
<feature type="compositionally biased region" description="Polar residues" evidence="1">
    <location>
        <begin position="97"/>
        <end position="114"/>
    </location>
</feature>
<dbReference type="InterPro" id="IPR006683">
    <property type="entry name" value="Thioestr_dom"/>
</dbReference>
<keyword evidence="4" id="KW-1185">Reference proteome</keyword>
<dbReference type="Pfam" id="PF03061">
    <property type="entry name" value="4HBT"/>
    <property type="match status" value="1"/>
</dbReference>
<feature type="compositionally biased region" description="Gly residues" evidence="1">
    <location>
        <begin position="414"/>
        <end position="437"/>
    </location>
</feature>
<dbReference type="InterPro" id="IPR052061">
    <property type="entry name" value="PTE-AB_protein"/>
</dbReference>
<feature type="compositionally biased region" description="Basic and acidic residues" evidence="1">
    <location>
        <begin position="254"/>
        <end position="266"/>
    </location>
</feature>
<dbReference type="InterPro" id="IPR029069">
    <property type="entry name" value="HotDog_dom_sf"/>
</dbReference>
<dbReference type="PANTHER" id="PTHR47260:SF7">
    <property type="entry name" value="THIOESTERASE FAMILY PROTEIN (AFU_ORTHOLOGUE AFUA_1G10800)"/>
    <property type="match status" value="1"/>
</dbReference>
<feature type="compositionally biased region" description="Polar residues" evidence="1">
    <location>
        <begin position="320"/>
        <end position="348"/>
    </location>
</feature>
<protein>
    <recommendedName>
        <fullName evidence="2">Thioesterase domain-containing protein</fullName>
    </recommendedName>
</protein>
<dbReference type="Gene3D" id="3.10.129.10">
    <property type="entry name" value="Hotdog Thioesterase"/>
    <property type="match status" value="1"/>
</dbReference>
<feature type="region of interest" description="Disordered" evidence="1">
    <location>
        <begin position="213"/>
        <end position="372"/>
    </location>
</feature>
<feature type="region of interest" description="Disordered" evidence="1">
    <location>
        <begin position="589"/>
        <end position="614"/>
    </location>
</feature>
<dbReference type="Proteomes" id="UP001308179">
    <property type="component" value="Unassembled WGS sequence"/>
</dbReference>
<organism evidence="3 4">
    <name type="scientific">Rachicladosporium monterosium</name>
    <dbReference type="NCBI Taxonomy" id="1507873"/>
    <lineage>
        <taxon>Eukaryota</taxon>
        <taxon>Fungi</taxon>
        <taxon>Dikarya</taxon>
        <taxon>Ascomycota</taxon>
        <taxon>Pezizomycotina</taxon>
        <taxon>Dothideomycetes</taxon>
        <taxon>Dothideomycetidae</taxon>
        <taxon>Cladosporiales</taxon>
        <taxon>Cladosporiaceae</taxon>
        <taxon>Rachicladosporium</taxon>
    </lineage>
</organism>
<evidence type="ECO:0000313" key="3">
    <source>
        <dbReference type="EMBL" id="KAK5148312.1"/>
    </source>
</evidence>
<feature type="region of interest" description="Disordered" evidence="1">
    <location>
        <begin position="28"/>
        <end position="179"/>
    </location>
</feature>
<name>A0ABR0LG72_9PEZI</name>
<comment type="caution">
    <text evidence="3">The sequence shown here is derived from an EMBL/GenBank/DDBJ whole genome shotgun (WGS) entry which is preliminary data.</text>
</comment>
<evidence type="ECO:0000313" key="4">
    <source>
        <dbReference type="Proteomes" id="UP001308179"/>
    </source>
</evidence>
<proteinExistence type="predicted"/>
<feature type="compositionally biased region" description="Basic and acidic residues" evidence="1">
    <location>
        <begin position="31"/>
        <end position="43"/>
    </location>
</feature>
<evidence type="ECO:0000256" key="1">
    <source>
        <dbReference type="SAM" id="MobiDB-lite"/>
    </source>
</evidence>
<feature type="region of interest" description="Disordered" evidence="1">
    <location>
        <begin position="413"/>
        <end position="437"/>
    </location>
</feature>
<dbReference type="PANTHER" id="PTHR47260">
    <property type="entry name" value="UPF0644 PROTEIN PB2B4.06"/>
    <property type="match status" value="1"/>
</dbReference>
<feature type="domain" description="Thioesterase" evidence="2">
    <location>
        <begin position="750"/>
        <end position="811"/>
    </location>
</feature>
<reference evidence="3 4" key="1">
    <citation type="submission" date="2023-08" db="EMBL/GenBank/DDBJ databases">
        <title>Black Yeasts Isolated from many extreme environments.</title>
        <authorList>
            <person name="Coleine C."/>
            <person name="Stajich J.E."/>
            <person name="Selbmann L."/>
        </authorList>
    </citation>
    <scope>NUCLEOTIDE SEQUENCE [LARGE SCALE GENOMIC DNA]</scope>
    <source>
        <strain evidence="3 4">CCFEE 5386</strain>
    </source>
</reference>
<sequence>MALHRGIQSVIFFYLSCAPCSDARYRKRRKQEAQRDRLDKADFEAQMPNLYRHPSPSSTNPHWQAEIALGPVPTSRGGKRKATPSSDHQRGNGGLKTSGTTSSDGSEVASSTNVGRLRTPDERNDSKYSFGQHQRRDEDQWYSTAGETPLRSFMDGSMPSRPAKAHTKTSSSYLASGNPPINDWHPATVTKVSSREDVAWMLQPPPIAEVMSGKASAYGSRTNSTRSRPSVNSTPVSRQASERAKRAQVTLGALRDDTKGQRHDRSSGTPITTERDFAVSPSKRDRRRPEPLHLREASDDSGVTIIHRPLSTPELAPSRQPRTTTSRPQLSTILSDSMSPADVDTNTPVPAHKAENSIPSTRVSEASSSERDITARRPGVLINGPSLKILQDGSTKASLFNTRIFAAAATSPLGSGGGTGGGGGAGRGAGGGGGGAAGARFTARLPTAMVAGSSEEEPSRSPISTDLFESWNKPEFELGEAQPRQVPAQKVSDVVRCSDPCDSTNRVVRKVYCHIAAMSAQRHTLIALLATPPALRSEIVRLAYSSSRHSSLGLHRSIATGLQQRLYQHSLYKIRNRRAFHTIHRRAAQLDIPTPPPPPPAAETTTPPPPPRPRAARLLLTTLLLTTTLLASFAMAALPAAETINGFVSPPTDAETLTLYHPSTALATEINSHLTTHPLAIALRSKPGWTESRPHLKIPPAMRPHNLTGGTLLGEGKIAVPPLTFQDATAELPELVQLSYLGEALCGHPGIIHGGLLATLLDEGLARACFPALPNKVGVTASLKIDYRVPCPAGSYVVLRAQTTKVEGRKAWVKGWIEVLGEDGGEGVKVVEAEALFIEPRGAKSMARVYSTQ</sequence>
<feature type="compositionally biased region" description="Polar residues" evidence="1">
    <location>
        <begin position="357"/>
        <end position="367"/>
    </location>
</feature>
<dbReference type="CDD" id="cd03443">
    <property type="entry name" value="PaaI_thioesterase"/>
    <property type="match status" value="1"/>
</dbReference>
<accession>A0ABR0LG72</accession>
<feature type="compositionally biased region" description="Pro residues" evidence="1">
    <location>
        <begin position="593"/>
        <end position="613"/>
    </location>
</feature>
<gene>
    <name evidence="3" type="ORF">LTR32_000353</name>
</gene>